<name>X0TE01_9ZZZZ</name>
<dbReference type="EMBL" id="BARS01002481">
    <property type="protein sequence ID" value="GAF85516.1"/>
    <property type="molecule type" value="Genomic_DNA"/>
</dbReference>
<evidence type="ECO:0000313" key="1">
    <source>
        <dbReference type="EMBL" id="GAF85516.1"/>
    </source>
</evidence>
<dbReference type="AlphaFoldDB" id="X0TE01"/>
<evidence type="ECO:0008006" key="2">
    <source>
        <dbReference type="Google" id="ProtNLM"/>
    </source>
</evidence>
<proteinExistence type="predicted"/>
<dbReference type="SUPFAM" id="SSF55729">
    <property type="entry name" value="Acyl-CoA N-acyltransferases (Nat)"/>
    <property type="match status" value="1"/>
</dbReference>
<sequence length="143" mass="16401">MRLDIRMFESSDADVLCPTAVDETLHNETDKWKQWAIVNAQAGPAYTAVNEAGELIGAAGIRLVRTGVGNVWAVFSPKVRDYKKDVLRWLKTMLPIIMEEFDLKKLRTDSRKGFAASQRFLKHIGFRCLRKETESSYFYILEV</sequence>
<comment type="caution">
    <text evidence="1">The sequence shown here is derived from an EMBL/GenBank/DDBJ whole genome shotgun (WGS) entry which is preliminary data.</text>
</comment>
<accession>X0TE01</accession>
<gene>
    <name evidence="1" type="ORF">S01H1_04729</name>
</gene>
<reference evidence="1" key="1">
    <citation type="journal article" date="2014" name="Front. Microbiol.">
        <title>High frequency of phylogenetically diverse reductive dehalogenase-homologous genes in deep subseafloor sedimentary metagenomes.</title>
        <authorList>
            <person name="Kawai M."/>
            <person name="Futagami T."/>
            <person name="Toyoda A."/>
            <person name="Takaki Y."/>
            <person name="Nishi S."/>
            <person name="Hori S."/>
            <person name="Arai W."/>
            <person name="Tsubouchi T."/>
            <person name="Morono Y."/>
            <person name="Uchiyama I."/>
            <person name="Ito T."/>
            <person name="Fujiyama A."/>
            <person name="Inagaki F."/>
            <person name="Takami H."/>
        </authorList>
    </citation>
    <scope>NUCLEOTIDE SEQUENCE</scope>
    <source>
        <strain evidence="1">Expedition CK06-06</strain>
    </source>
</reference>
<dbReference type="Gene3D" id="3.40.630.30">
    <property type="match status" value="1"/>
</dbReference>
<organism evidence="1">
    <name type="scientific">marine sediment metagenome</name>
    <dbReference type="NCBI Taxonomy" id="412755"/>
    <lineage>
        <taxon>unclassified sequences</taxon>
        <taxon>metagenomes</taxon>
        <taxon>ecological metagenomes</taxon>
    </lineage>
</organism>
<dbReference type="InterPro" id="IPR016181">
    <property type="entry name" value="Acyl_CoA_acyltransferase"/>
</dbReference>
<protein>
    <recommendedName>
        <fullName evidence="2">N-acetyltransferase domain-containing protein</fullName>
    </recommendedName>
</protein>